<organism evidence="7 8">
    <name type="scientific">Nocardioides scoriae</name>
    <dbReference type="NCBI Taxonomy" id="642780"/>
    <lineage>
        <taxon>Bacteria</taxon>
        <taxon>Bacillati</taxon>
        <taxon>Actinomycetota</taxon>
        <taxon>Actinomycetes</taxon>
        <taxon>Propionibacteriales</taxon>
        <taxon>Nocardioidaceae</taxon>
        <taxon>Nocardioides</taxon>
    </lineage>
</organism>
<feature type="transmembrane region" description="Helical" evidence="6">
    <location>
        <begin position="257"/>
        <end position="275"/>
    </location>
</feature>
<dbReference type="EMBL" id="LT629757">
    <property type="protein sequence ID" value="SDT19733.1"/>
    <property type="molecule type" value="Genomic_DNA"/>
</dbReference>
<dbReference type="Pfam" id="PF01925">
    <property type="entry name" value="TauE"/>
    <property type="match status" value="1"/>
</dbReference>
<dbReference type="PANTHER" id="PTHR43701">
    <property type="entry name" value="MEMBRANE TRANSPORTER PROTEIN MJ0441-RELATED"/>
    <property type="match status" value="1"/>
</dbReference>
<proteinExistence type="inferred from homology"/>
<evidence type="ECO:0000313" key="8">
    <source>
        <dbReference type="Proteomes" id="UP000198859"/>
    </source>
</evidence>
<name>A0A1H1YE56_9ACTN</name>
<dbReference type="InterPro" id="IPR051598">
    <property type="entry name" value="TSUP/Inactive_protease-like"/>
</dbReference>
<evidence type="ECO:0000256" key="6">
    <source>
        <dbReference type="RuleBase" id="RU363041"/>
    </source>
</evidence>
<protein>
    <recommendedName>
        <fullName evidence="6">Probable membrane transporter protein</fullName>
    </recommendedName>
</protein>
<keyword evidence="3 6" id="KW-0812">Transmembrane</keyword>
<dbReference type="STRING" id="642780.SAMN04488570_3814"/>
<keyword evidence="8" id="KW-1185">Reference proteome</keyword>
<dbReference type="PANTHER" id="PTHR43701:SF12">
    <property type="entry name" value="MEMBRANE TRANSPORTER PROTEIN YTNM-RELATED"/>
    <property type="match status" value="1"/>
</dbReference>
<dbReference type="Proteomes" id="UP000198859">
    <property type="component" value="Chromosome I"/>
</dbReference>
<dbReference type="InterPro" id="IPR002781">
    <property type="entry name" value="TM_pro_TauE-like"/>
</dbReference>
<dbReference type="OrthoDB" id="45564at2"/>
<keyword evidence="6" id="KW-1003">Cell membrane</keyword>
<evidence type="ECO:0000313" key="7">
    <source>
        <dbReference type="EMBL" id="SDT19733.1"/>
    </source>
</evidence>
<dbReference type="AlphaFoldDB" id="A0A1H1YE56"/>
<accession>A0A1H1YE56</accession>
<keyword evidence="4 6" id="KW-1133">Transmembrane helix</keyword>
<dbReference type="RefSeq" id="WP_091733045.1">
    <property type="nucleotide sequence ID" value="NZ_LT629757.1"/>
</dbReference>
<keyword evidence="5 6" id="KW-0472">Membrane</keyword>
<gene>
    <name evidence="7" type="ORF">SAMN04488570_3814</name>
</gene>
<comment type="subcellular location">
    <subcellularLocation>
        <location evidence="6">Cell membrane</location>
        <topology evidence="6">Multi-pass membrane protein</topology>
    </subcellularLocation>
    <subcellularLocation>
        <location evidence="1">Membrane</location>
        <topology evidence="1">Multi-pass membrane protein</topology>
    </subcellularLocation>
</comment>
<evidence type="ECO:0000256" key="5">
    <source>
        <dbReference type="ARBA" id="ARBA00023136"/>
    </source>
</evidence>
<dbReference type="GO" id="GO:0005886">
    <property type="term" value="C:plasma membrane"/>
    <property type="evidence" value="ECO:0007669"/>
    <property type="project" value="UniProtKB-SubCell"/>
</dbReference>
<reference evidence="8" key="1">
    <citation type="submission" date="2016-10" db="EMBL/GenBank/DDBJ databases">
        <authorList>
            <person name="Varghese N."/>
            <person name="Submissions S."/>
        </authorList>
    </citation>
    <scope>NUCLEOTIDE SEQUENCE [LARGE SCALE GENOMIC DNA]</scope>
    <source>
        <strain evidence="8">DSM 22127</strain>
    </source>
</reference>
<evidence type="ECO:0000256" key="1">
    <source>
        <dbReference type="ARBA" id="ARBA00004141"/>
    </source>
</evidence>
<evidence type="ECO:0000256" key="4">
    <source>
        <dbReference type="ARBA" id="ARBA00022989"/>
    </source>
</evidence>
<sequence length="301" mass="30973">MERLFVFAFVGLLAQVIDGSLGMAYGVTASTLLLANGVAPAVASASVHLAEVGTTAASGFSHWRFGNVDWSVVARLGLPGAVGAFVGASVLSNLSTESATPWVAVLLLLLGVYIVARFVFGKKPVVVTRRPGTRFLAPLGLFAGFIDATGGGGWGPVATPTLISSGRLHPRKVIGSVSTSEFAVTIGASVGFLIGLGSEAIDWRVVGGLLIGGVIAAPFAAYLVRHVSLPVLGALVGSVILITNSRTLLRAFDAESVGAYAALGLVAVVLVAFAIQRSRGEHTEVVLDLDDEDDPKVEQRA</sequence>
<evidence type="ECO:0000256" key="3">
    <source>
        <dbReference type="ARBA" id="ARBA00022692"/>
    </source>
</evidence>
<evidence type="ECO:0000256" key="2">
    <source>
        <dbReference type="ARBA" id="ARBA00009142"/>
    </source>
</evidence>
<feature type="transmembrane region" description="Helical" evidence="6">
    <location>
        <begin position="173"/>
        <end position="197"/>
    </location>
</feature>
<feature type="transmembrane region" description="Helical" evidence="6">
    <location>
        <begin position="231"/>
        <end position="251"/>
    </location>
</feature>
<comment type="similarity">
    <text evidence="2 6">Belongs to the 4-toluene sulfonate uptake permease (TSUP) (TC 2.A.102) family.</text>
</comment>
<feature type="transmembrane region" description="Helical" evidence="6">
    <location>
        <begin position="102"/>
        <end position="120"/>
    </location>
</feature>
<feature type="transmembrane region" description="Helical" evidence="6">
    <location>
        <begin position="203"/>
        <end position="224"/>
    </location>
</feature>